<evidence type="ECO:0000313" key="2">
    <source>
        <dbReference type="EMBL" id="PKY55906.1"/>
    </source>
</evidence>
<evidence type="ECO:0000313" key="3">
    <source>
        <dbReference type="EMBL" id="PKY61500.1"/>
    </source>
</evidence>
<gene>
    <name evidence="1" type="ORF">RhiirA4_457764</name>
    <name evidence="2" type="ORF">RhiirA4_475744</name>
    <name evidence="3" type="ORF">RhiirA4_486563</name>
</gene>
<dbReference type="AlphaFoldDB" id="A0A2I1HAK0"/>
<dbReference type="EMBL" id="LLXI01002002">
    <property type="protein sequence ID" value="PKY55906.1"/>
    <property type="molecule type" value="Genomic_DNA"/>
</dbReference>
<organism evidence="2 4">
    <name type="scientific">Rhizophagus irregularis</name>
    <dbReference type="NCBI Taxonomy" id="588596"/>
    <lineage>
        <taxon>Eukaryota</taxon>
        <taxon>Fungi</taxon>
        <taxon>Fungi incertae sedis</taxon>
        <taxon>Mucoromycota</taxon>
        <taxon>Glomeromycotina</taxon>
        <taxon>Glomeromycetes</taxon>
        <taxon>Glomerales</taxon>
        <taxon>Glomeraceae</taxon>
        <taxon>Rhizophagus</taxon>
    </lineage>
</organism>
<reference evidence="2 4" key="1">
    <citation type="submission" date="2015-10" db="EMBL/GenBank/DDBJ databases">
        <title>Genome analyses suggest a sexual origin of heterokaryosis in a supposedly ancient asexual fungus.</title>
        <authorList>
            <person name="Ropars J."/>
            <person name="Sedzielewska K."/>
            <person name="Noel J."/>
            <person name="Charron P."/>
            <person name="Farinelli L."/>
            <person name="Marton T."/>
            <person name="Kruger M."/>
            <person name="Pelin A."/>
            <person name="Brachmann A."/>
            <person name="Corradi N."/>
        </authorList>
    </citation>
    <scope>NUCLEOTIDE SEQUENCE [LARGE SCALE GENOMIC DNA]</scope>
    <source>
        <strain evidence="2 4">A4</strain>
    </source>
</reference>
<name>A0A2I1HAK0_9GLOM</name>
<sequence length="94" mass="10927">MFVKLIINKELDKGNASYELNKDTQACISVLWKIEESKNKDVSIEYGNSLVNRDPSIARLERQERQKVRETLQVLPKNKSSKRWKVKCVISICC</sequence>
<dbReference type="VEuPathDB" id="FungiDB:FUN_011788"/>
<keyword evidence="4" id="KW-1185">Reference proteome</keyword>
<accession>A0A2I1HAK0</accession>
<comment type="caution">
    <text evidence="2">The sequence shown here is derived from an EMBL/GenBank/DDBJ whole genome shotgun (WGS) entry which is preliminary data.</text>
</comment>
<dbReference type="EMBL" id="LLXI01000271">
    <property type="protein sequence ID" value="PKY43701.1"/>
    <property type="molecule type" value="Genomic_DNA"/>
</dbReference>
<protein>
    <submittedName>
        <fullName evidence="2">Uncharacterized protein</fullName>
    </submittedName>
</protein>
<proteinExistence type="predicted"/>
<evidence type="ECO:0000313" key="1">
    <source>
        <dbReference type="EMBL" id="PKY43701.1"/>
    </source>
</evidence>
<dbReference type="Proteomes" id="UP000234323">
    <property type="component" value="Unassembled WGS sequence"/>
</dbReference>
<evidence type="ECO:0000313" key="4">
    <source>
        <dbReference type="Proteomes" id="UP000234323"/>
    </source>
</evidence>
<dbReference type="EMBL" id="LLXI01005440">
    <property type="protein sequence ID" value="PKY61500.1"/>
    <property type="molecule type" value="Genomic_DNA"/>
</dbReference>
<dbReference type="VEuPathDB" id="FungiDB:RhiirA1_468292"/>